<dbReference type="GO" id="GO:0008289">
    <property type="term" value="F:lipid binding"/>
    <property type="evidence" value="ECO:0007669"/>
    <property type="project" value="InterPro"/>
</dbReference>
<organism evidence="2 3">
    <name type="scientific">Kipferlia bialata</name>
    <dbReference type="NCBI Taxonomy" id="797122"/>
    <lineage>
        <taxon>Eukaryota</taxon>
        <taxon>Metamonada</taxon>
        <taxon>Carpediemonas-like organisms</taxon>
        <taxon>Kipferlia</taxon>
    </lineage>
</organism>
<dbReference type="AlphaFoldDB" id="A0A9K3GJ35"/>
<dbReference type="InterPro" id="IPR032942">
    <property type="entry name" value="BPI/LBP/Plunc"/>
</dbReference>
<dbReference type="InterPro" id="IPR001124">
    <property type="entry name" value="Lipid-bd_serum_glycop_C"/>
</dbReference>
<dbReference type="SUPFAM" id="SSF55394">
    <property type="entry name" value="Bactericidal permeability-increasing protein, BPI"/>
    <property type="match status" value="1"/>
</dbReference>
<name>A0A9K3GJ35_9EUKA</name>
<protein>
    <recommendedName>
        <fullName evidence="1">Lipid-binding serum glycoprotein C-terminal domain-containing protein</fullName>
    </recommendedName>
</protein>
<comment type="caution">
    <text evidence="2">The sequence shown here is derived from an EMBL/GenBank/DDBJ whole genome shotgun (WGS) entry which is preliminary data.</text>
</comment>
<evidence type="ECO:0000313" key="2">
    <source>
        <dbReference type="EMBL" id="GIQ84838.1"/>
    </source>
</evidence>
<evidence type="ECO:0000313" key="3">
    <source>
        <dbReference type="Proteomes" id="UP000265618"/>
    </source>
</evidence>
<evidence type="ECO:0000259" key="1">
    <source>
        <dbReference type="Pfam" id="PF02886"/>
    </source>
</evidence>
<dbReference type="InterPro" id="IPR017943">
    <property type="entry name" value="Bactericidal_perm-incr_a/b_dom"/>
</dbReference>
<dbReference type="Pfam" id="PF02886">
    <property type="entry name" value="LBP_BPI_CETP_C"/>
    <property type="match status" value="1"/>
</dbReference>
<feature type="domain" description="Lipid-binding serum glycoprotein C-terminal" evidence="1">
    <location>
        <begin position="38"/>
        <end position="162"/>
    </location>
</feature>
<dbReference type="EMBL" id="BDIP01001643">
    <property type="protein sequence ID" value="GIQ84838.1"/>
    <property type="molecule type" value="Genomic_DNA"/>
</dbReference>
<gene>
    <name evidence="2" type="ORF">KIPB_006409</name>
</gene>
<sequence length="267" mass="28943">MVSPGFQLMDNFVGVHLTEYGFPTNEGETWQPKTKPAPLPSIVNDADVQMIVSNNAFNTIYSSVNHNGQISGTISPSTVANPMFESYLSTSVLASMCPEVYAQYPSSGVSLEMSASIDPTLTFMPSAGFLNITGTVEVSVNSDPASDVYDTEVFELGVSYGLAMTPRVWQTEHTTWTTTSMSWSASMYNSTAWEVSSEYGPVAVDSPQAHQLLAMLGAIGVAPFVTDMTTDNAPEWMITGDYYDYDNQETFFDGATTFVVAIPLNNV</sequence>
<dbReference type="Proteomes" id="UP000265618">
    <property type="component" value="Unassembled WGS sequence"/>
</dbReference>
<keyword evidence="3" id="KW-1185">Reference proteome</keyword>
<proteinExistence type="predicted"/>
<reference evidence="2 3" key="1">
    <citation type="journal article" date="2018" name="PLoS ONE">
        <title>The draft genome of Kipferlia bialata reveals reductive genome evolution in fornicate parasites.</title>
        <authorList>
            <person name="Tanifuji G."/>
            <person name="Takabayashi S."/>
            <person name="Kume K."/>
            <person name="Takagi M."/>
            <person name="Nakayama T."/>
            <person name="Kamikawa R."/>
            <person name="Inagaki Y."/>
            <person name="Hashimoto T."/>
        </authorList>
    </citation>
    <scope>NUCLEOTIDE SEQUENCE [LARGE SCALE GENOMIC DNA]</scope>
    <source>
        <strain evidence="2">NY0173</strain>
    </source>
</reference>
<dbReference type="PANTHER" id="PTHR10504:SF131">
    <property type="entry name" value="BPI2 DOMAIN-CONTAINING PROTEIN"/>
    <property type="match status" value="1"/>
</dbReference>
<accession>A0A9K3GJ35</accession>
<dbReference type="Gene3D" id="3.15.20.10">
    <property type="entry name" value="Bactericidal permeability-increasing protein, domain 2"/>
    <property type="match status" value="1"/>
</dbReference>
<dbReference type="PANTHER" id="PTHR10504">
    <property type="entry name" value="BACTERICIDAL PERMEABILITY-INCREASING BPI PROTEIN-RELATED"/>
    <property type="match status" value="1"/>
</dbReference>